<gene>
    <name evidence="1" type="ORF">PSON_ATCC_30995.1.T0300173</name>
</gene>
<proteinExistence type="predicted"/>
<name>A0A8S1MCZ2_9CILI</name>
<dbReference type="EMBL" id="CAJJDN010000030">
    <property type="protein sequence ID" value="CAD8073194.1"/>
    <property type="molecule type" value="Genomic_DNA"/>
</dbReference>
<comment type="caution">
    <text evidence="1">The sequence shown here is derived from an EMBL/GenBank/DDBJ whole genome shotgun (WGS) entry which is preliminary data.</text>
</comment>
<organism evidence="1 2">
    <name type="scientific">Paramecium sonneborni</name>
    <dbReference type="NCBI Taxonomy" id="65129"/>
    <lineage>
        <taxon>Eukaryota</taxon>
        <taxon>Sar</taxon>
        <taxon>Alveolata</taxon>
        <taxon>Ciliophora</taxon>
        <taxon>Intramacronucleata</taxon>
        <taxon>Oligohymenophorea</taxon>
        <taxon>Peniculida</taxon>
        <taxon>Parameciidae</taxon>
        <taxon>Paramecium</taxon>
    </lineage>
</organism>
<evidence type="ECO:0000313" key="1">
    <source>
        <dbReference type="EMBL" id="CAD8073194.1"/>
    </source>
</evidence>
<dbReference type="AlphaFoldDB" id="A0A8S1MCZ2"/>
<dbReference type="OrthoDB" id="301765at2759"/>
<keyword evidence="2" id="KW-1185">Reference proteome</keyword>
<sequence>MSLESQVLLALWKLYQQNQISMEQKGCIKDLLIRKDYNFYSAINDCQKLDQLEEKLLDILNCKDLQILF</sequence>
<dbReference type="Proteomes" id="UP000692954">
    <property type="component" value="Unassembled WGS sequence"/>
</dbReference>
<protein>
    <submittedName>
        <fullName evidence="1">Uncharacterized protein</fullName>
    </submittedName>
</protein>
<evidence type="ECO:0000313" key="2">
    <source>
        <dbReference type="Proteomes" id="UP000692954"/>
    </source>
</evidence>
<reference evidence="1" key="1">
    <citation type="submission" date="2021-01" db="EMBL/GenBank/DDBJ databases">
        <authorList>
            <consortium name="Genoscope - CEA"/>
            <person name="William W."/>
        </authorList>
    </citation>
    <scope>NUCLEOTIDE SEQUENCE</scope>
</reference>
<accession>A0A8S1MCZ2</accession>